<comment type="caution">
    <text evidence="8">The sequence shown here is derived from an EMBL/GenBank/DDBJ whole genome shotgun (WGS) entry which is preliminary data.</text>
</comment>
<dbReference type="STRING" id="442899.SAMN05720591_10167"/>
<dbReference type="RefSeq" id="WP_089799025.1">
    <property type="nucleotide sequence ID" value="NZ_BJYE01000008.1"/>
</dbReference>
<dbReference type="EMBL" id="BJYE01000008">
    <property type="protein sequence ID" value="GEN56465.1"/>
    <property type="molecule type" value="Genomic_DNA"/>
</dbReference>
<evidence type="ECO:0000256" key="1">
    <source>
        <dbReference type="ARBA" id="ARBA00022475"/>
    </source>
</evidence>
<dbReference type="Pfam" id="PF01547">
    <property type="entry name" value="SBP_bac_1"/>
    <property type="match status" value="1"/>
</dbReference>
<feature type="compositionally biased region" description="Low complexity" evidence="6">
    <location>
        <begin position="27"/>
        <end position="48"/>
    </location>
</feature>
<organism evidence="8 9">
    <name type="scientific">Halolactibacillus alkaliphilus</name>
    <dbReference type="NCBI Taxonomy" id="442899"/>
    <lineage>
        <taxon>Bacteria</taxon>
        <taxon>Bacillati</taxon>
        <taxon>Bacillota</taxon>
        <taxon>Bacilli</taxon>
        <taxon>Bacillales</taxon>
        <taxon>Bacillaceae</taxon>
        <taxon>Halolactibacillus</taxon>
    </lineage>
</organism>
<keyword evidence="2 7" id="KW-0732">Signal</keyword>
<proteinExistence type="predicted"/>
<evidence type="ECO:0000256" key="3">
    <source>
        <dbReference type="ARBA" id="ARBA00023136"/>
    </source>
</evidence>
<sequence length="457" mass="51217">MKRNTKVLLAVLLSVFMLTVVACGSNDDTSSESGAGASTESNESNESNDAVRKVTIFEDAKRSEEENLKKMYEDFTNETGIEVEMVVIPGDGIEIFKKIDVQLVTGDQTDVIRLSNPLLIQKYMNNGWLAPLDDVMAEDGYDAESIFGEFLREGDDGKTYVLPYQAGKWAVYYNKKIFDEAGVPYPSGYWTWDEYIETAKQLTDKNNGIYGSYMLDYDAYLYMLARQYEVEGYKEDGTSNYDDPKFAEALQFFGDLGNVHEIQPSWLEFKSSKLSWDGFMSGNYGMHFIGSWYSSLFADQATYPRDWEVGITQIPVPADGNGDNNFGVDSGYGINKSAANPDEAYEFIKWMAENQYKYAGDLPARVDLTEDQIAELFQDYSDSVNGEITAEDMNNALFTSDLGFVDEKIVGPAATEYGNIILQEGELYLVGQTSLEDTVQTIKQRADKAIEDAETDS</sequence>
<dbReference type="InterPro" id="IPR050490">
    <property type="entry name" value="Bact_solute-bd_prot1"/>
</dbReference>
<name>A0A511X0J9_9BACI</name>
<feature type="chain" id="PRO_5039488843" evidence="7">
    <location>
        <begin position="23"/>
        <end position="457"/>
    </location>
</feature>
<feature type="signal peptide" evidence="7">
    <location>
        <begin position="1"/>
        <end position="22"/>
    </location>
</feature>
<evidence type="ECO:0000256" key="5">
    <source>
        <dbReference type="ARBA" id="ARBA00023288"/>
    </source>
</evidence>
<evidence type="ECO:0000256" key="6">
    <source>
        <dbReference type="SAM" id="MobiDB-lite"/>
    </source>
</evidence>
<evidence type="ECO:0000256" key="4">
    <source>
        <dbReference type="ARBA" id="ARBA00023139"/>
    </source>
</evidence>
<keyword evidence="1" id="KW-1003">Cell membrane</keyword>
<dbReference type="PANTHER" id="PTHR43649">
    <property type="entry name" value="ARABINOSE-BINDING PROTEIN-RELATED"/>
    <property type="match status" value="1"/>
</dbReference>
<dbReference type="PROSITE" id="PS51257">
    <property type="entry name" value="PROKAR_LIPOPROTEIN"/>
    <property type="match status" value="1"/>
</dbReference>
<dbReference type="OrthoDB" id="9782846at2"/>
<dbReference type="Gene3D" id="3.40.190.10">
    <property type="entry name" value="Periplasmic binding protein-like II"/>
    <property type="match status" value="1"/>
</dbReference>
<evidence type="ECO:0000256" key="7">
    <source>
        <dbReference type="SAM" id="SignalP"/>
    </source>
</evidence>
<evidence type="ECO:0000313" key="9">
    <source>
        <dbReference type="Proteomes" id="UP000321400"/>
    </source>
</evidence>
<evidence type="ECO:0000313" key="8">
    <source>
        <dbReference type="EMBL" id="GEN56465.1"/>
    </source>
</evidence>
<dbReference type="InterPro" id="IPR006059">
    <property type="entry name" value="SBP"/>
</dbReference>
<dbReference type="PANTHER" id="PTHR43649:SF33">
    <property type="entry name" value="POLYGALACTURONAN_RHAMNOGALACTURONAN-BINDING PROTEIN YTCQ"/>
    <property type="match status" value="1"/>
</dbReference>
<dbReference type="AlphaFoldDB" id="A0A511X0J9"/>
<keyword evidence="3" id="KW-0472">Membrane</keyword>
<keyword evidence="9" id="KW-1185">Reference proteome</keyword>
<dbReference type="Proteomes" id="UP000321400">
    <property type="component" value="Unassembled WGS sequence"/>
</dbReference>
<evidence type="ECO:0000256" key="2">
    <source>
        <dbReference type="ARBA" id="ARBA00022729"/>
    </source>
</evidence>
<protein>
    <submittedName>
        <fullName evidence="8">Sugar ABC transporter substrate-binding protein</fullName>
    </submittedName>
</protein>
<keyword evidence="5" id="KW-0449">Lipoprotein</keyword>
<dbReference type="SUPFAM" id="SSF53850">
    <property type="entry name" value="Periplasmic binding protein-like II"/>
    <property type="match status" value="1"/>
</dbReference>
<accession>A0A511X0J9</accession>
<feature type="region of interest" description="Disordered" evidence="6">
    <location>
        <begin position="26"/>
        <end position="53"/>
    </location>
</feature>
<reference evidence="8 9" key="1">
    <citation type="submission" date="2019-07" db="EMBL/GenBank/DDBJ databases">
        <title>Whole genome shotgun sequence of Halolactibacillus alkaliphilus NBRC 103919.</title>
        <authorList>
            <person name="Hosoyama A."/>
            <person name="Uohara A."/>
            <person name="Ohji S."/>
            <person name="Ichikawa N."/>
        </authorList>
    </citation>
    <scope>NUCLEOTIDE SEQUENCE [LARGE SCALE GENOMIC DNA]</scope>
    <source>
        <strain evidence="8 9">NBRC 103919</strain>
    </source>
</reference>
<dbReference type="CDD" id="cd13585">
    <property type="entry name" value="PBP2_TMBP_like"/>
    <property type="match status" value="1"/>
</dbReference>
<keyword evidence="4" id="KW-0564">Palmitate</keyword>
<gene>
    <name evidence="8" type="ORF">HAL01_09290</name>
</gene>